<reference evidence="8" key="2">
    <citation type="submission" date="2023-07" db="EMBL/GenBank/DDBJ databases">
        <authorList>
            <person name="Jung D.-H."/>
        </authorList>
    </citation>
    <scope>NUCLEOTIDE SEQUENCE [LARGE SCALE GENOMIC DNA]</scope>
    <source>
        <strain evidence="8">JA-25</strain>
    </source>
</reference>
<protein>
    <submittedName>
        <fullName evidence="7">O-antigen ligase family protein</fullName>
    </submittedName>
</protein>
<dbReference type="Proteomes" id="UP000606008">
    <property type="component" value="Unassembled WGS sequence"/>
</dbReference>
<feature type="transmembrane region" description="Helical" evidence="5">
    <location>
        <begin position="370"/>
        <end position="385"/>
    </location>
</feature>
<comment type="subcellular location">
    <subcellularLocation>
        <location evidence="1">Membrane</location>
        <topology evidence="1">Multi-pass membrane protein</topology>
    </subcellularLocation>
</comment>
<feature type="transmembrane region" description="Helical" evidence="5">
    <location>
        <begin position="44"/>
        <end position="62"/>
    </location>
</feature>
<dbReference type="InterPro" id="IPR007016">
    <property type="entry name" value="O-antigen_ligase-rel_domated"/>
</dbReference>
<feature type="transmembrane region" description="Helical" evidence="5">
    <location>
        <begin position="197"/>
        <end position="214"/>
    </location>
</feature>
<evidence type="ECO:0000313" key="7">
    <source>
        <dbReference type="EMBL" id="NID13359.1"/>
    </source>
</evidence>
<reference evidence="8" key="1">
    <citation type="submission" date="2019-09" db="EMBL/GenBank/DDBJ databases">
        <authorList>
            <person name="Jung D.-H."/>
        </authorList>
    </citation>
    <scope>NUCLEOTIDE SEQUENCE [LARGE SCALE GENOMIC DNA]</scope>
    <source>
        <strain evidence="8">JA-25</strain>
    </source>
</reference>
<sequence length="721" mass="83669">MQRTVLKKITTLRIDQIVVGSFLLLSVTPLVADMQGFSTYRVPKYIYFSSILLLVSLLYLLVRNKLKQLHYNLFSIAFASLLGIYGITQFFSYDKLMSFNSTFNRMEGFWYMVSIFLLYAIGSTSRITTKNWSFLFRTWAIVALLVTLGGFLFDKQNSAYYRLTATLGNPSYLAHYLYSSLLLLFLSIDDLNSLKKYYYVVIPFCLILLTGLFFTFARTTYLELIVSLIVYIIFQRKTLLAIRLKGKLFRFIAGISLVFFAVLFFYRNHLIYLLSHTNTINDRFRLWKIALLGIKEKPLVGWGSDNFIYLYDKYQRNTASTSPVLYDRSHNVFLDWFVHGGVVSGSCYVLLWLALLWCIRQTTLDSHKKALLMAWWSGSVIYLFFNIDNLINWLLLCIVSLYVLANCPPDHLFISTNRRVLRSLCVASALYTGCMTYFSLIPVVQSYLISRQFDTTDFKDRLTSLNKLSKRDSPADFTMAKPIYEYCYEVINSDLPETQKNNYISLAVNFLESQIKKRPPSIHLLSITADLYAQLHKTELAVTKYREIIRINPTIQLPYFQLGRLFFSLNDYQLAYTYFEEAERHVRIPGEATLMKISTKALMDSTYQFEQDLFSVPADERIKNAYMIGTIFRHAKKYTAYMNWIWNGGYHSDEGTTPLVLYEFATTAYTAGDMQTFKQVLTMYEVNYGCSPAFTTDILALVDKGMDPSSSLWTYKSYCRD</sequence>
<feature type="transmembrane region" description="Helical" evidence="5">
    <location>
        <begin position="134"/>
        <end position="153"/>
    </location>
</feature>
<evidence type="ECO:0000256" key="1">
    <source>
        <dbReference type="ARBA" id="ARBA00004141"/>
    </source>
</evidence>
<feature type="transmembrane region" description="Helical" evidence="5">
    <location>
        <begin position="248"/>
        <end position="266"/>
    </location>
</feature>
<comment type="caution">
    <text evidence="7">The sequence shown here is derived from an EMBL/GenBank/DDBJ whole genome shotgun (WGS) entry which is preliminary data.</text>
</comment>
<evidence type="ECO:0000256" key="5">
    <source>
        <dbReference type="SAM" id="Phobius"/>
    </source>
</evidence>
<dbReference type="GO" id="GO:0016874">
    <property type="term" value="F:ligase activity"/>
    <property type="evidence" value="ECO:0007669"/>
    <property type="project" value="UniProtKB-KW"/>
</dbReference>
<evidence type="ECO:0000313" key="8">
    <source>
        <dbReference type="Proteomes" id="UP000606008"/>
    </source>
</evidence>
<feature type="transmembrane region" description="Helical" evidence="5">
    <location>
        <begin position="173"/>
        <end position="190"/>
    </location>
</feature>
<feature type="transmembrane region" description="Helical" evidence="5">
    <location>
        <begin position="108"/>
        <end position="127"/>
    </location>
</feature>
<dbReference type="InterPro" id="IPR011990">
    <property type="entry name" value="TPR-like_helical_dom_sf"/>
</dbReference>
<organism evidence="7 8">
    <name type="scientific">Fibrivirga algicola</name>
    <dbReference type="NCBI Taxonomy" id="2950420"/>
    <lineage>
        <taxon>Bacteria</taxon>
        <taxon>Pseudomonadati</taxon>
        <taxon>Bacteroidota</taxon>
        <taxon>Cytophagia</taxon>
        <taxon>Cytophagales</taxon>
        <taxon>Spirosomataceae</taxon>
        <taxon>Fibrivirga</taxon>
    </lineage>
</organism>
<feature type="domain" description="O-antigen ligase-related" evidence="6">
    <location>
        <begin position="204"/>
        <end position="348"/>
    </location>
</feature>
<feature type="transmembrane region" description="Helical" evidence="5">
    <location>
        <begin position="420"/>
        <end position="440"/>
    </location>
</feature>
<dbReference type="SUPFAM" id="SSF48452">
    <property type="entry name" value="TPR-like"/>
    <property type="match status" value="1"/>
</dbReference>
<keyword evidence="7" id="KW-0436">Ligase</keyword>
<feature type="transmembrane region" description="Helical" evidence="5">
    <location>
        <begin position="12"/>
        <end position="32"/>
    </location>
</feature>
<gene>
    <name evidence="7" type="ORF">F7231_24525</name>
</gene>
<dbReference type="PANTHER" id="PTHR37422:SF13">
    <property type="entry name" value="LIPOPOLYSACCHARIDE BIOSYNTHESIS PROTEIN PA4999-RELATED"/>
    <property type="match status" value="1"/>
</dbReference>
<keyword evidence="2 5" id="KW-0812">Transmembrane</keyword>
<dbReference type="Pfam" id="PF04932">
    <property type="entry name" value="Wzy_C"/>
    <property type="match status" value="1"/>
</dbReference>
<keyword evidence="4 5" id="KW-0472">Membrane</keyword>
<keyword evidence="8" id="KW-1185">Reference proteome</keyword>
<dbReference type="EMBL" id="WAEL01000011">
    <property type="protein sequence ID" value="NID13359.1"/>
    <property type="molecule type" value="Genomic_DNA"/>
</dbReference>
<dbReference type="PANTHER" id="PTHR37422">
    <property type="entry name" value="TEICHURONIC ACID BIOSYNTHESIS PROTEIN TUAE"/>
    <property type="match status" value="1"/>
</dbReference>
<feature type="transmembrane region" description="Helical" evidence="5">
    <location>
        <begin position="69"/>
        <end position="88"/>
    </location>
</feature>
<keyword evidence="3 5" id="KW-1133">Transmembrane helix</keyword>
<evidence type="ECO:0000259" key="6">
    <source>
        <dbReference type="Pfam" id="PF04932"/>
    </source>
</evidence>
<accession>A0ABX0QLN0</accession>
<feature type="transmembrane region" description="Helical" evidence="5">
    <location>
        <begin position="220"/>
        <end position="236"/>
    </location>
</feature>
<proteinExistence type="predicted"/>
<name>A0ABX0QLN0_9BACT</name>
<evidence type="ECO:0000256" key="3">
    <source>
        <dbReference type="ARBA" id="ARBA00022989"/>
    </source>
</evidence>
<dbReference type="InterPro" id="IPR051533">
    <property type="entry name" value="WaaL-like"/>
</dbReference>
<feature type="transmembrane region" description="Helical" evidence="5">
    <location>
        <begin position="336"/>
        <end position="358"/>
    </location>
</feature>
<feature type="transmembrane region" description="Helical" evidence="5">
    <location>
        <begin position="391"/>
        <end position="408"/>
    </location>
</feature>
<dbReference type="Gene3D" id="1.25.40.10">
    <property type="entry name" value="Tetratricopeptide repeat domain"/>
    <property type="match status" value="1"/>
</dbReference>
<evidence type="ECO:0000256" key="2">
    <source>
        <dbReference type="ARBA" id="ARBA00022692"/>
    </source>
</evidence>
<evidence type="ECO:0000256" key="4">
    <source>
        <dbReference type="ARBA" id="ARBA00023136"/>
    </source>
</evidence>